<sequence length="149" mass="16725">MLETIAAVVTALGVVFAGVQLRAGQVQRMREFESLYIQRYWSLVDRFPLAAFSAWADYESLAAEERKALDSYVRLCEDQLEMRALGSITTSTYHVWRDGMCASLAYPVVLQAIEESDSPLLLLNELDKYRLGYDPIEVGRAARALRGVG</sequence>
<reference evidence="1 2" key="1">
    <citation type="submission" date="2024-03" db="EMBL/GenBank/DDBJ databases">
        <title>Draft genome sequence of Pseudonocardia nematodicida JCM 31783.</title>
        <authorList>
            <person name="Butdee W."/>
            <person name="Duangmal K."/>
        </authorList>
    </citation>
    <scope>NUCLEOTIDE SEQUENCE [LARGE SCALE GENOMIC DNA]</scope>
    <source>
        <strain evidence="1 2">JCM 31783</strain>
    </source>
</reference>
<evidence type="ECO:0000313" key="2">
    <source>
        <dbReference type="Proteomes" id="UP001494902"/>
    </source>
</evidence>
<evidence type="ECO:0000313" key="1">
    <source>
        <dbReference type="EMBL" id="MEQ3554638.1"/>
    </source>
</evidence>
<dbReference type="RefSeq" id="WP_349301711.1">
    <property type="nucleotide sequence ID" value="NZ_JBEDNQ010000016.1"/>
</dbReference>
<accession>A0ABV1KL31</accession>
<organism evidence="1 2">
    <name type="scientific">Pseudonocardia nematodicida</name>
    <dbReference type="NCBI Taxonomy" id="1206997"/>
    <lineage>
        <taxon>Bacteria</taxon>
        <taxon>Bacillati</taxon>
        <taxon>Actinomycetota</taxon>
        <taxon>Actinomycetes</taxon>
        <taxon>Pseudonocardiales</taxon>
        <taxon>Pseudonocardiaceae</taxon>
        <taxon>Pseudonocardia</taxon>
    </lineage>
</organism>
<name>A0ABV1KL31_9PSEU</name>
<protein>
    <submittedName>
        <fullName evidence="1">Uncharacterized protein</fullName>
    </submittedName>
</protein>
<dbReference type="Proteomes" id="UP001494902">
    <property type="component" value="Unassembled WGS sequence"/>
</dbReference>
<dbReference type="EMBL" id="JBEDNQ010000016">
    <property type="protein sequence ID" value="MEQ3554638.1"/>
    <property type="molecule type" value="Genomic_DNA"/>
</dbReference>
<proteinExistence type="predicted"/>
<comment type="caution">
    <text evidence="1">The sequence shown here is derived from an EMBL/GenBank/DDBJ whole genome shotgun (WGS) entry which is preliminary data.</text>
</comment>
<gene>
    <name evidence="1" type="ORF">WIS52_29590</name>
</gene>
<keyword evidence="2" id="KW-1185">Reference proteome</keyword>